<dbReference type="PROSITE" id="PS50012">
    <property type="entry name" value="RCC1_3"/>
    <property type="match status" value="1"/>
</dbReference>
<dbReference type="InterPro" id="IPR000408">
    <property type="entry name" value="Reg_chr_condens"/>
</dbReference>
<reference evidence="1" key="1">
    <citation type="submission" date="2018-10" db="EMBL/GenBank/DDBJ databases">
        <title>Hidden diversity of soil giant viruses.</title>
        <authorList>
            <person name="Schulz F."/>
            <person name="Alteio L."/>
            <person name="Goudeau D."/>
            <person name="Ryan E.M."/>
            <person name="Malmstrom R.R."/>
            <person name="Blanchard J."/>
            <person name="Woyke T."/>
        </authorList>
    </citation>
    <scope>NUCLEOTIDE SEQUENCE</scope>
    <source>
        <strain evidence="1">HYV1</strain>
    </source>
</reference>
<dbReference type="InterPro" id="IPR009091">
    <property type="entry name" value="RCC1/BLIP-II"/>
</dbReference>
<organism evidence="1">
    <name type="scientific">Hyperionvirus sp</name>
    <dbReference type="NCBI Taxonomy" id="2487770"/>
    <lineage>
        <taxon>Viruses</taxon>
        <taxon>Varidnaviria</taxon>
        <taxon>Bamfordvirae</taxon>
        <taxon>Nucleocytoviricota</taxon>
        <taxon>Megaviricetes</taxon>
        <taxon>Imitervirales</taxon>
        <taxon>Mimiviridae</taxon>
        <taxon>Klosneuvirinae</taxon>
    </lineage>
</organism>
<proteinExistence type="predicted"/>
<dbReference type="EMBL" id="MK072387">
    <property type="protein sequence ID" value="AYV83303.1"/>
    <property type="molecule type" value="Genomic_DNA"/>
</dbReference>
<dbReference type="SUPFAM" id="SSF50985">
    <property type="entry name" value="RCC1/BLIP-II"/>
    <property type="match status" value="1"/>
</dbReference>
<accession>A0A3G5ABQ2</accession>
<name>A0A3G5ABQ2_9VIRU</name>
<protein>
    <submittedName>
        <fullName evidence="1">Uncharacterized protein</fullName>
    </submittedName>
</protein>
<sequence>MEDLSLFKALPTDIQYLVTNYDPTILFRVLSYCELIKCDWFKLIKINFNLSYRREKWMNEEVMRAYFDNCCGKKSNIAFGENYTIIRSLDRILVRSEPSVSGNVFREVKGIKKNIAEMISGGRHTIIRLTDGTLMGYGCNRSGQLGLGEIQSAKEFVKIEVGDKKVAEVKCGCRYTIIRLVDGTF</sequence>
<gene>
    <name evidence="1" type="ORF">Hyperionvirus5_109</name>
</gene>
<dbReference type="Gene3D" id="2.130.10.30">
    <property type="entry name" value="Regulator of chromosome condensation 1/beta-lactamase-inhibitor protein II"/>
    <property type="match status" value="1"/>
</dbReference>
<dbReference type="Pfam" id="PF13540">
    <property type="entry name" value="RCC1_2"/>
    <property type="match status" value="1"/>
</dbReference>
<evidence type="ECO:0000313" key="1">
    <source>
        <dbReference type="EMBL" id="AYV83303.1"/>
    </source>
</evidence>